<keyword evidence="5" id="KW-0472">Membrane</keyword>
<feature type="region of interest" description="Disordered" evidence="8">
    <location>
        <begin position="425"/>
        <end position="454"/>
    </location>
</feature>
<evidence type="ECO:0000256" key="2">
    <source>
        <dbReference type="ARBA" id="ARBA00004609"/>
    </source>
</evidence>
<dbReference type="EMBL" id="AY550977">
    <property type="protein sequence ID" value="AAS66653.1"/>
    <property type="molecule type" value="mRNA"/>
</dbReference>
<dbReference type="Gene3D" id="1.10.470.10">
    <property type="entry name" value="Variant Surface Glycoprotein, subunit A, domain 2"/>
    <property type="match status" value="1"/>
</dbReference>
<dbReference type="GO" id="GO:0042783">
    <property type="term" value="P:symbiont-mediated evasion of host immune response"/>
    <property type="evidence" value="ECO:0007669"/>
    <property type="project" value="InterPro"/>
</dbReference>
<keyword evidence="3" id="KW-1003">Cell membrane</keyword>
<accession>Q6QA68</accession>
<feature type="signal peptide" evidence="9">
    <location>
        <begin position="1"/>
        <end position="19"/>
    </location>
</feature>
<dbReference type="SUPFAM" id="SSF58087">
    <property type="entry name" value="Variant surface glycoprotein (N-terminal domain)"/>
    <property type="match status" value="1"/>
</dbReference>
<feature type="domain" description="Trypanosome variant surface glycoprotein A-type N-terminal" evidence="10">
    <location>
        <begin position="10"/>
        <end position="369"/>
    </location>
</feature>
<evidence type="ECO:0000256" key="1">
    <source>
        <dbReference type="ARBA" id="ARBA00002523"/>
    </source>
</evidence>
<comment type="subcellular location">
    <subcellularLocation>
        <location evidence="2">Cell membrane</location>
        <topology evidence="2">Lipid-anchor</topology>
        <topology evidence="2">GPI-anchor</topology>
    </subcellularLocation>
</comment>
<dbReference type="InterPro" id="IPR027446">
    <property type="entry name" value="VSG_C_dom_sf"/>
</dbReference>
<evidence type="ECO:0000256" key="8">
    <source>
        <dbReference type="SAM" id="MobiDB-lite"/>
    </source>
</evidence>
<evidence type="ECO:0000256" key="7">
    <source>
        <dbReference type="ARBA" id="ARBA00023288"/>
    </source>
</evidence>
<keyword evidence="7" id="KW-0449">Lipoprotein</keyword>
<organism evidence="11">
    <name type="scientific">Trypanosoma evansi</name>
    <dbReference type="NCBI Taxonomy" id="5697"/>
    <lineage>
        <taxon>Eukaryota</taxon>
        <taxon>Discoba</taxon>
        <taxon>Euglenozoa</taxon>
        <taxon>Kinetoplastea</taxon>
        <taxon>Metakinetoplastina</taxon>
        <taxon>Trypanosomatida</taxon>
        <taxon>Trypanosomatidae</taxon>
        <taxon>Trypanosoma</taxon>
    </lineage>
</organism>
<keyword evidence="4" id="KW-0336">GPI-anchor</keyword>
<evidence type="ECO:0000256" key="9">
    <source>
        <dbReference type="SAM" id="SignalP"/>
    </source>
</evidence>
<proteinExistence type="evidence at transcript level"/>
<dbReference type="Pfam" id="PF00913">
    <property type="entry name" value="Trypan_glycop"/>
    <property type="match status" value="1"/>
</dbReference>
<evidence type="ECO:0000259" key="10">
    <source>
        <dbReference type="Pfam" id="PF00913"/>
    </source>
</evidence>
<keyword evidence="6" id="KW-0325">Glycoprotein</keyword>
<dbReference type="Gene3D" id="3.90.150.10">
    <property type="entry name" value="Variant Surface Glycoprotein, subunit A domain 1"/>
    <property type="match status" value="1"/>
</dbReference>
<evidence type="ECO:0000256" key="6">
    <source>
        <dbReference type="ARBA" id="ARBA00023180"/>
    </source>
</evidence>
<keyword evidence="9" id="KW-0732">Signal</keyword>
<protein>
    <submittedName>
        <fullName evidence="11">Variable surface glycoprotein</fullName>
    </submittedName>
</protein>
<evidence type="ECO:0000256" key="3">
    <source>
        <dbReference type="ARBA" id="ARBA00022475"/>
    </source>
</evidence>
<dbReference type="GO" id="GO:0005886">
    <property type="term" value="C:plasma membrane"/>
    <property type="evidence" value="ECO:0007669"/>
    <property type="project" value="UniProtKB-SubCell"/>
</dbReference>
<name>Q6QA68_TRYEV</name>
<evidence type="ECO:0000313" key="11">
    <source>
        <dbReference type="EMBL" id="AAS66653.1"/>
    </source>
</evidence>
<dbReference type="GO" id="GO:0098552">
    <property type="term" value="C:side of membrane"/>
    <property type="evidence" value="ECO:0007669"/>
    <property type="project" value="UniProtKB-KW"/>
</dbReference>
<reference evidence="11" key="1">
    <citation type="submission" date="2004-02" db="EMBL/GenBank/DDBJ databases">
        <title>Comparison of Trypanosoma evansi predominant variable antigen type.</title>
        <authorList>
            <person name="Xiang F."/>
            <person name="Zhou J."/>
            <person name="Zhou Y."/>
            <person name="Gong H."/>
        </authorList>
    </citation>
    <scope>NUCLEOTIDE SEQUENCE</scope>
</reference>
<evidence type="ECO:0000256" key="4">
    <source>
        <dbReference type="ARBA" id="ARBA00022622"/>
    </source>
</evidence>
<dbReference type="InterPro" id="IPR001812">
    <property type="entry name" value="Trypano_VSG_A_N_dom"/>
</dbReference>
<sequence length="472" mass="51259">MWRHIFFAAILFAVVPTESTHMKPLKPSGWQPLCDVAAALFTKASEAQSNAASARNLARQLLQKQLRTLILLQSQKIPSDDARFQTVAAYLRRKAAAAAAPLLSETPPPVETVLKATQFALGHLREFVVIATGTVHTGSKGCISNHNSDGSDEIKTLATLSDKYNACKALEQQQPTDYKPDNVLTSTGLKQFAASKAGQITSENEKGCKLLTTENNGGYVDGTTNTDTVPMAGGLLSIGNRVAEYNTHGNLKTDEATTNNKIMKAAWQQIQNTGTKAEDDTDADISTLKSDQAFQEAFKEIYNIATGVDGQLLENQITTNFPPTGTAFTQQIWDKIKNVDLPYELAGQEKGTKIGTIEDIEVLTKILNNFTGEKLKSEKEAAKRQSESKCNTEATQQTKTVECSTLDKPECKPEVGCKYNETSKACEKDPKPAVSKTNQETGGADGKTNTNTTGSNSFVIHKAPLWLAFLLF</sequence>
<evidence type="ECO:0000256" key="5">
    <source>
        <dbReference type="ARBA" id="ARBA00023136"/>
    </source>
</evidence>
<comment type="function">
    <text evidence="1">VSG forms a coat on the surface of the parasite. The trypanosome evades the immune response of the host by expressing a series of antigenically distinct VSGs from an estimated 1000 VSG genes.</text>
</comment>
<dbReference type="AlphaFoldDB" id="Q6QA68"/>
<dbReference type="SUPFAM" id="SSF118251">
    <property type="entry name" value="Variant surface glycoprotein MITAT 1.2, VSG 221, C-terminal domain"/>
    <property type="match status" value="1"/>
</dbReference>
<feature type="chain" id="PRO_5004278704" evidence="9">
    <location>
        <begin position="20"/>
        <end position="472"/>
    </location>
</feature>